<dbReference type="InterPro" id="IPR033704">
    <property type="entry name" value="dUTPase_trimeric"/>
</dbReference>
<reference evidence="7 8" key="1">
    <citation type="submission" date="2020-08" db="EMBL/GenBank/DDBJ databases">
        <title>Plant Genome Project.</title>
        <authorList>
            <person name="Zhang R.-G."/>
        </authorList>
    </citation>
    <scope>NUCLEOTIDE SEQUENCE [LARGE SCALE GENOMIC DNA]</scope>
    <source>
        <tissue evidence="7">Rhizome</tissue>
    </source>
</reference>
<dbReference type="UniPathway" id="UPA00610">
    <property type="reaction ID" value="UER00666"/>
</dbReference>
<protein>
    <recommendedName>
        <fullName evidence="3">dUTP diphosphatase</fullName>
        <ecNumber evidence="3">3.6.1.23</ecNumber>
    </recommendedName>
</protein>
<evidence type="ECO:0000256" key="5">
    <source>
        <dbReference type="ARBA" id="ARBA00023080"/>
    </source>
</evidence>
<gene>
    <name evidence="7" type="ORF">ZIOFF_039205</name>
</gene>
<dbReference type="GO" id="GO:0046081">
    <property type="term" value="P:dUTP catabolic process"/>
    <property type="evidence" value="ECO:0007669"/>
    <property type="project" value="InterPro"/>
</dbReference>
<dbReference type="CDD" id="cd07557">
    <property type="entry name" value="trimeric_dUTPase"/>
    <property type="match status" value="1"/>
</dbReference>
<keyword evidence="8" id="KW-1185">Reference proteome</keyword>
<dbReference type="Gene3D" id="2.70.40.10">
    <property type="match status" value="1"/>
</dbReference>
<keyword evidence="5" id="KW-0546">Nucleotide metabolism</keyword>
<dbReference type="NCBIfam" id="NF001862">
    <property type="entry name" value="PRK00601.1"/>
    <property type="match status" value="1"/>
</dbReference>
<name>A0A8J5KX04_ZINOF</name>
<accession>A0A8J5KX04</accession>
<dbReference type="SUPFAM" id="SSF51283">
    <property type="entry name" value="dUTPase-like"/>
    <property type="match status" value="1"/>
</dbReference>
<evidence type="ECO:0000259" key="6">
    <source>
        <dbReference type="Pfam" id="PF00692"/>
    </source>
</evidence>
<organism evidence="7 8">
    <name type="scientific">Zingiber officinale</name>
    <name type="common">Ginger</name>
    <name type="synonym">Amomum zingiber</name>
    <dbReference type="NCBI Taxonomy" id="94328"/>
    <lineage>
        <taxon>Eukaryota</taxon>
        <taxon>Viridiplantae</taxon>
        <taxon>Streptophyta</taxon>
        <taxon>Embryophyta</taxon>
        <taxon>Tracheophyta</taxon>
        <taxon>Spermatophyta</taxon>
        <taxon>Magnoliopsida</taxon>
        <taxon>Liliopsida</taxon>
        <taxon>Zingiberales</taxon>
        <taxon>Zingiberaceae</taxon>
        <taxon>Zingiber</taxon>
    </lineage>
</organism>
<dbReference type="Pfam" id="PF00692">
    <property type="entry name" value="dUTPase"/>
    <property type="match status" value="1"/>
</dbReference>
<comment type="similarity">
    <text evidence="2">Belongs to the dUTPase family.</text>
</comment>
<dbReference type="GO" id="GO:0006226">
    <property type="term" value="P:dUMP biosynthetic process"/>
    <property type="evidence" value="ECO:0007669"/>
    <property type="project" value="UniProtKB-UniPathway"/>
</dbReference>
<proteinExistence type="inferred from homology"/>
<dbReference type="PANTHER" id="PTHR11241:SF0">
    <property type="entry name" value="DEOXYURIDINE 5'-TRIPHOSPHATE NUCLEOTIDOHYDROLASE"/>
    <property type="match status" value="1"/>
</dbReference>
<dbReference type="NCBIfam" id="TIGR00576">
    <property type="entry name" value="dut"/>
    <property type="match status" value="1"/>
</dbReference>
<evidence type="ECO:0000256" key="1">
    <source>
        <dbReference type="ARBA" id="ARBA00005142"/>
    </source>
</evidence>
<dbReference type="EMBL" id="JACMSC010000011">
    <property type="protein sequence ID" value="KAG6499419.1"/>
    <property type="molecule type" value="Genomic_DNA"/>
</dbReference>
<evidence type="ECO:0000313" key="7">
    <source>
        <dbReference type="EMBL" id="KAG6499419.1"/>
    </source>
</evidence>
<dbReference type="GO" id="GO:0004170">
    <property type="term" value="F:dUTP diphosphatase activity"/>
    <property type="evidence" value="ECO:0007669"/>
    <property type="project" value="UniProtKB-EC"/>
</dbReference>
<dbReference type="InterPro" id="IPR036157">
    <property type="entry name" value="dUTPase-like_sf"/>
</dbReference>
<dbReference type="InterPro" id="IPR029054">
    <property type="entry name" value="dUTPase-like"/>
</dbReference>
<dbReference type="EC" id="3.6.1.23" evidence="3"/>
<evidence type="ECO:0000256" key="4">
    <source>
        <dbReference type="ARBA" id="ARBA00022801"/>
    </source>
</evidence>
<evidence type="ECO:0000256" key="2">
    <source>
        <dbReference type="ARBA" id="ARBA00006581"/>
    </source>
</evidence>
<comment type="caution">
    <text evidence="7">The sequence shown here is derived from an EMBL/GenBank/DDBJ whole genome shotgun (WGS) entry which is preliminary data.</text>
</comment>
<dbReference type="AlphaFoldDB" id="A0A8J5KX04"/>
<comment type="pathway">
    <text evidence="1">Pyrimidine metabolism; dUMP biosynthesis; dUMP from dCTP (dUTP route): step 2/2.</text>
</comment>
<dbReference type="Proteomes" id="UP000734854">
    <property type="component" value="Unassembled WGS sequence"/>
</dbReference>
<sequence>MEFDLTQGSQLVYVISDTMLTISDFYRNIQISILARGYEGWQNSEANILVTRGMVGRLSNTPNVGFAYEIQNVVDYLITHGVRALPGRRYNTRELLGQNWIINQSSINIPMQPMEVSTRNLLDGRISIQFDNYQAAIAASQPHYNQQDEEIPSDEEEVHHQIIAVLLENPEEILMVKRISNSAILPKRQTEGSAGYDLAINREQFVPKKDKSLLTTGICIQIPRGTYARIAPRSSTALQGLIIMGGVVDEDYRGEVKIIAYNLTNKHIYLQKHECIAQLILERIATPEVMEVTHLETTARGVQGFGWTTNLDYPSEAPLPKVCTQEQAHPECPGCAYCHDGTETAEPYELYVTPTPGYIDDWEYIEYTPIPLKQKQTIDEIFNEYQHFHQESEWLRRRAMTPEDDPMEIAISDTRRILQKSKDYRWGDICKWKLQKHDSKLDEKICAYANGPWIPTEKDLLILNQMEEAWKQLSYKPNTAASHHLAGLPYHLLEQYKELAQSSKNRILHSEEHQKRAHMEDIEWTTARNVINSIRELELICRVKENDFKLRSTQKQGLYFKDAIAAVTNARVEL</sequence>
<dbReference type="GO" id="GO:0000287">
    <property type="term" value="F:magnesium ion binding"/>
    <property type="evidence" value="ECO:0007669"/>
    <property type="project" value="InterPro"/>
</dbReference>
<dbReference type="PANTHER" id="PTHR11241">
    <property type="entry name" value="DEOXYURIDINE 5'-TRIPHOSPHATE NUCLEOTIDOHYDROLASE"/>
    <property type="match status" value="1"/>
</dbReference>
<evidence type="ECO:0000256" key="3">
    <source>
        <dbReference type="ARBA" id="ARBA00012379"/>
    </source>
</evidence>
<evidence type="ECO:0000313" key="8">
    <source>
        <dbReference type="Proteomes" id="UP000734854"/>
    </source>
</evidence>
<feature type="domain" description="dUTPase-like" evidence="6">
    <location>
        <begin position="183"/>
        <end position="308"/>
    </location>
</feature>
<dbReference type="InterPro" id="IPR008181">
    <property type="entry name" value="dUTPase"/>
</dbReference>
<keyword evidence="4" id="KW-0378">Hydrolase</keyword>